<feature type="transmembrane region" description="Helical" evidence="5">
    <location>
        <begin position="126"/>
        <end position="150"/>
    </location>
</feature>
<evidence type="ECO:0000256" key="1">
    <source>
        <dbReference type="ARBA" id="ARBA00004141"/>
    </source>
</evidence>
<reference evidence="7" key="1">
    <citation type="journal article" date="2017" name="Genome Announc.">
        <title>Draft Genome Sequence of Terrimicrobium sacchariphilum NM-5T, a Facultative Anaerobic Soil Bacterium of the Class Spartobacteria.</title>
        <authorList>
            <person name="Qiu Y.L."/>
            <person name="Tourlousse D.M."/>
            <person name="Matsuura N."/>
            <person name="Ohashi A."/>
            <person name="Sekiguchi Y."/>
        </authorList>
    </citation>
    <scope>NUCLEOTIDE SEQUENCE [LARGE SCALE GENOMIC DNA]</scope>
    <source>
        <strain evidence="7">NM-5</strain>
    </source>
</reference>
<evidence type="ECO:0000256" key="4">
    <source>
        <dbReference type="ARBA" id="ARBA00023136"/>
    </source>
</evidence>
<keyword evidence="2 5" id="KW-0812">Transmembrane</keyword>
<dbReference type="OrthoDB" id="9778756at2"/>
<dbReference type="InterPro" id="IPR035952">
    <property type="entry name" value="Rhomboid-like_sf"/>
</dbReference>
<evidence type="ECO:0008006" key="8">
    <source>
        <dbReference type="Google" id="ProtNLM"/>
    </source>
</evidence>
<keyword evidence="4 5" id="KW-0472">Membrane</keyword>
<comment type="caution">
    <text evidence="6">The sequence shown here is derived from an EMBL/GenBank/DDBJ whole genome shotgun (WGS) entry which is preliminary data.</text>
</comment>
<feature type="transmembrane region" description="Helical" evidence="5">
    <location>
        <begin position="180"/>
        <end position="197"/>
    </location>
</feature>
<evidence type="ECO:0000256" key="5">
    <source>
        <dbReference type="SAM" id="Phobius"/>
    </source>
</evidence>
<accession>A0A146GDI0</accession>
<feature type="transmembrane region" description="Helical" evidence="5">
    <location>
        <begin position="101"/>
        <end position="120"/>
    </location>
</feature>
<feature type="transmembrane region" description="Helical" evidence="5">
    <location>
        <begin position="157"/>
        <end position="174"/>
    </location>
</feature>
<protein>
    <recommendedName>
        <fullName evidence="8">Membrane associated serine protease, rhomboid family</fullName>
    </recommendedName>
</protein>
<dbReference type="GO" id="GO:0016020">
    <property type="term" value="C:membrane"/>
    <property type="evidence" value="ECO:0007669"/>
    <property type="project" value="UniProtKB-SubCell"/>
</dbReference>
<dbReference type="SUPFAM" id="SSF144091">
    <property type="entry name" value="Rhomboid-like"/>
    <property type="match status" value="1"/>
</dbReference>
<dbReference type="AlphaFoldDB" id="A0A146GDI0"/>
<keyword evidence="7" id="KW-1185">Reference proteome</keyword>
<dbReference type="InParanoid" id="A0A146GDI0"/>
<keyword evidence="3 5" id="KW-1133">Transmembrane helix</keyword>
<evidence type="ECO:0000256" key="3">
    <source>
        <dbReference type="ARBA" id="ARBA00022989"/>
    </source>
</evidence>
<proteinExistence type="predicted"/>
<feature type="transmembrane region" description="Helical" evidence="5">
    <location>
        <begin position="56"/>
        <end position="89"/>
    </location>
</feature>
<dbReference type="STRING" id="690879.TSACC_3466"/>
<evidence type="ECO:0000313" key="7">
    <source>
        <dbReference type="Proteomes" id="UP000076023"/>
    </source>
</evidence>
<sequence>MTFLDRLERRFGFLAIPGLIRYVMILNILVYLLAIANPGFLSLLVADRDAIWRGEIWRLVSWIFIPSAGSGLFGPLFMIFYVYFTWWIGDMLEANWGSFRLTLYYLLGMLGYVAVALVFGGSSASISLNFTLFLALATIAPNLEILLFFVFPVKIKWLAIWGLLGPTYMFFVGPPSVQVATTWSLANYLLFFAPEIFRRMKSDRVNAQRRAKFDQAVKSAPEYMHHCEVCGANEVSNPHEDFRVAADGREYCSRHLPK</sequence>
<comment type="subcellular location">
    <subcellularLocation>
        <location evidence="1">Membrane</location>
        <topology evidence="1">Multi-pass membrane protein</topology>
    </subcellularLocation>
</comment>
<evidence type="ECO:0000256" key="2">
    <source>
        <dbReference type="ARBA" id="ARBA00022692"/>
    </source>
</evidence>
<organism evidence="6 7">
    <name type="scientific">Terrimicrobium sacchariphilum</name>
    <dbReference type="NCBI Taxonomy" id="690879"/>
    <lineage>
        <taxon>Bacteria</taxon>
        <taxon>Pseudomonadati</taxon>
        <taxon>Verrucomicrobiota</taxon>
        <taxon>Terrimicrobiia</taxon>
        <taxon>Terrimicrobiales</taxon>
        <taxon>Terrimicrobiaceae</taxon>
        <taxon>Terrimicrobium</taxon>
    </lineage>
</organism>
<dbReference type="Proteomes" id="UP000076023">
    <property type="component" value="Unassembled WGS sequence"/>
</dbReference>
<evidence type="ECO:0000313" key="6">
    <source>
        <dbReference type="EMBL" id="GAT35401.1"/>
    </source>
</evidence>
<dbReference type="EMBL" id="BDCO01000003">
    <property type="protein sequence ID" value="GAT35401.1"/>
    <property type="molecule type" value="Genomic_DNA"/>
</dbReference>
<dbReference type="RefSeq" id="WP_153811549.1">
    <property type="nucleotide sequence ID" value="NZ_BDCO01000003.1"/>
</dbReference>
<gene>
    <name evidence="6" type="ORF">TSACC_3466</name>
</gene>
<dbReference type="Gene3D" id="1.20.1540.10">
    <property type="entry name" value="Rhomboid-like"/>
    <property type="match status" value="1"/>
</dbReference>
<name>A0A146GDI0_TERSA</name>
<feature type="transmembrane region" description="Helical" evidence="5">
    <location>
        <begin position="12"/>
        <end position="36"/>
    </location>
</feature>